<protein>
    <submittedName>
        <fullName evidence="3">Uncharacterized protein</fullName>
    </submittedName>
</protein>
<evidence type="ECO:0000313" key="4">
    <source>
        <dbReference type="Proteomes" id="UP000569329"/>
    </source>
</evidence>
<dbReference type="RefSeq" id="WP_220480344.1">
    <property type="nucleotide sequence ID" value="NZ_JACGWZ010000003.1"/>
</dbReference>
<feature type="transmembrane region" description="Helical" evidence="2">
    <location>
        <begin position="20"/>
        <end position="42"/>
    </location>
</feature>
<comment type="caution">
    <text evidence="3">The sequence shown here is derived from an EMBL/GenBank/DDBJ whole genome shotgun (WGS) entry which is preliminary data.</text>
</comment>
<evidence type="ECO:0000256" key="2">
    <source>
        <dbReference type="SAM" id="Phobius"/>
    </source>
</evidence>
<keyword evidence="4" id="KW-1185">Reference proteome</keyword>
<keyword evidence="2" id="KW-1133">Transmembrane helix</keyword>
<evidence type="ECO:0000256" key="1">
    <source>
        <dbReference type="SAM" id="MobiDB-lite"/>
    </source>
</evidence>
<reference evidence="3 4" key="1">
    <citation type="submission" date="2020-07" db="EMBL/GenBank/DDBJ databases">
        <title>Sequencing the genomes of 1000 actinobacteria strains.</title>
        <authorList>
            <person name="Klenk H.-P."/>
        </authorList>
    </citation>
    <scope>NUCLEOTIDE SEQUENCE [LARGE SCALE GENOMIC DNA]</scope>
    <source>
        <strain evidence="3 4">DSM 45975</strain>
    </source>
</reference>
<accession>A0A839DXG6</accession>
<evidence type="ECO:0000313" key="3">
    <source>
        <dbReference type="EMBL" id="MBA8825429.1"/>
    </source>
</evidence>
<keyword evidence="2" id="KW-0812">Transmembrane</keyword>
<organism evidence="3 4">
    <name type="scientific">Halosaccharopolyspora lacisalsi</name>
    <dbReference type="NCBI Taxonomy" id="1000566"/>
    <lineage>
        <taxon>Bacteria</taxon>
        <taxon>Bacillati</taxon>
        <taxon>Actinomycetota</taxon>
        <taxon>Actinomycetes</taxon>
        <taxon>Pseudonocardiales</taxon>
        <taxon>Pseudonocardiaceae</taxon>
        <taxon>Halosaccharopolyspora</taxon>
    </lineage>
</organism>
<proteinExistence type="predicted"/>
<dbReference type="Proteomes" id="UP000569329">
    <property type="component" value="Unassembled WGS sequence"/>
</dbReference>
<gene>
    <name evidence="3" type="ORF">FHX42_002780</name>
</gene>
<feature type="region of interest" description="Disordered" evidence="1">
    <location>
        <begin position="60"/>
        <end position="86"/>
    </location>
</feature>
<dbReference type="AlphaFoldDB" id="A0A839DXG6"/>
<sequence>MEWLVLWWDGVELWLVRLPYPLQVMLTLAVLVPLTWAVARVVDRVVDGLSARVTRVRGAEPPLGRRDVSGSRAERRKLGMGERSAS</sequence>
<feature type="compositionally biased region" description="Basic and acidic residues" evidence="1">
    <location>
        <begin position="63"/>
        <end position="86"/>
    </location>
</feature>
<name>A0A839DXG6_9PSEU</name>
<keyword evidence="2" id="KW-0472">Membrane</keyword>
<dbReference type="EMBL" id="JACGWZ010000003">
    <property type="protein sequence ID" value="MBA8825429.1"/>
    <property type="molecule type" value="Genomic_DNA"/>
</dbReference>